<evidence type="ECO:0000256" key="15">
    <source>
        <dbReference type="ARBA" id="ARBA00023170"/>
    </source>
</evidence>
<dbReference type="GO" id="GO:0016020">
    <property type="term" value="C:membrane"/>
    <property type="evidence" value="ECO:0007669"/>
    <property type="project" value="UniProtKB-SubCell"/>
</dbReference>
<keyword evidence="16" id="KW-0325">Glycoprotein</keyword>
<keyword evidence="12 19" id="KW-0067">ATP-binding</keyword>
<dbReference type="InterPro" id="IPR021720">
    <property type="entry name" value="Malectin_dom"/>
</dbReference>
<feature type="region of interest" description="Disordered" evidence="20">
    <location>
        <begin position="1001"/>
        <end position="1023"/>
    </location>
</feature>
<dbReference type="EC" id="2.7.11.1" evidence="2"/>
<dbReference type="PANTHER" id="PTHR48006:SF66">
    <property type="entry name" value="PROTEIN KINASE DOMAIN-CONTAINING PROTEIN"/>
    <property type="match status" value="1"/>
</dbReference>
<dbReference type="AlphaFoldDB" id="A0A6P5WHX4"/>
<dbReference type="Gene3D" id="3.80.10.10">
    <property type="entry name" value="Ribonuclease Inhibitor"/>
    <property type="match status" value="3"/>
</dbReference>
<evidence type="ECO:0000256" key="7">
    <source>
        <dbReference type="ARBA" id="ARBA00022692"/>
    </source>
</evidence>
<evidence type="ECO:0000256" key="19">
    <source>
        <dbReference type="PROSITE-ProRule" id="PRU10141"/>
    </source>
</evidence>
<dbReference type="Gene3D" id="2.60.120.430">
    <property type="entry name" value="Galactose-binding lectin"/>
    <property type="match status" value="1"/>
</dbReference>
<gene>
    <name evidence="24" type="primary">LOC111274939</name>
</gene>
<evidence type="ECO:0000256" key="10">
    <source>
        <dbReference type="ARBA" id="ARBA00022741"/>
    </source>
</evidence>
<evidence type="ECO:0000256" key="16">
    <source>
        <dbReference type="ARBA" id="ARBA00023180"/>
    </source>
</evidence>
<dbReference type="InterPro" id="IPR017441">
    <property type="entry name" value="Protein_kinase_ATP_BS"/>
</dbReference>
<evidence type="ECO:0000256" key="14">
    <source>
        <dbReference type="ARBA" id="ARBA00023136"/>
    </source>
</evidence>
<evidence type="ECO:0000256" key="9">
    <source>
        <dbReference type="ARBA" id="ARBA00022737"/>
    </source>
</evidence>
<comment type="catalytic activity">
    <reaction evidence="18">
        <text>L-seryl-[protein] + ATP = O-phospho-L-seryl-[protein] + ADP + H(+)</text>
        <dbReference type="Rhea" id="RHEA:17989"/>
        <dbReference type="Rhea" id="RHEA-COMP:9863"/>
        <dbReference type="Rhea" id="RHEA-COMP:11604"/>
        <dbReference type="ChEBI" id="CHEBI:15378"/>
        <dbReference type="ChEBI" id="CHEBI:29999"/>
        <dbReference type="ChEBI" id="CHEBI:30616"/>
        <dbReference type="ChEBI" id="CHEBI:83421"/>
        <dbReference type="ChEBI" id="CHEBI:456216"/>
        <dbReference type="EC" id="2.7.11.1"/>
    </reaction>
</comment>
<keyword evidence="8" id="KW-0732">Signal</keyword>
<dbReference type="InterPro" id="IPR001245">
    <property type="entry name" value="Ser-Thr/Tyr_kinase_cat_dom"/>
</dbReference>
<dbReference type="PROSITE" id="PS50011">
    <property type="entry name" value="PROTEIN_KINASE_DOM"/>
    <property type="match status" value="1"/>
</dbReference>
<dbReference type="Pfam" id="PF07714">
    <property type="entry name" value="PK_Tyr_Ser-Thr"/>
    <property type="match status" value="1"/>
</dbReference>
<organism evidence="23 24">
    <name type="scientific">Durio zibethinus</name>
    <name type="common">Durian</name>
    <dbReference type="NCBI Taxonomy" id="66656"/>
    <lineage>
        <taxon>Eukaryota</taxon>
        <taxon>Viridiplantae</taxon>
        <taxon>Streptophyta</taxon>
        <taxon>Embryophyta</taxon>
        <taxon>Tracheophyta</taxon>
        <taxon>Spermatophyta</taxon>
        <taxon>Magnoliopsida</taxon>
        <taxon>eudicotyledons</taxon>
        <taxon>Gunneridae</taxon>
        <taxon>Pentapetalae</taxon>
        <taxon>rosids</taxon>
        <taxon>malvids</taxon>
        <taxon>Malvales</taxon>
        <taxon>Malvaceae</taxon>
        <taxon>Helicteroideae</taxon>
        <taxon>Durio</taxon>
    </lineage>
</organism>
<keyword evidence="23" id="KW-1185">Reference proteome</keyword>
<dbReference type="PROSITE" id="PS51450">
    <property type="entry name" value="LRR"/>
    <property type="match status" value="1"/>
</dbReference>
<protein>
    <recommendedName>
        <fullName evidence="2">non-specific serine/threonine protein kinase</fullName>
        <ecNumber evidence="2">2.7.11.1</ecNumber>
    </recommendedName>
</protein>
<dbReference type="FunFam" id="3.80.10.10:FF:000452">
    <property type="entry name" value="Probable LRR receptor-like serine/threonine-protein kinase RFK1"/>
    <property type="match status" value="1"/>
</dbReference>
<comment type="catalytic activity">
    <reaction evidence="17">
        <text>L-threonyl-[protein] + ATP = O-phospho-L-threonyl-[protein] + ADP + H(+)</text>
        <dbReference type="Rhea" id="RHEA:46608"/>
        <dbReference type="Rhea" id="RHEA-COMP:11060"/>
        <dbReference type="Rhea" id="RHEA-COMP:11605"/>
        <dbReference type="ChEBI" id="CHEBI:15378"/>
        <dbReference type="ChEBI" id="CHEBI:30013"/>
        <dbReference type="ChEBI" id="CHEBI:30616"/>
        <dbReference type="ChEBI" id="CHEBI:61977"/>
        <dbReference type="ChEBI" id="CHEBI:456216"/>
        <dbReference type="EC" id="2.7.11.1"/>
    </reaction>
</comment>
<dbReference type="InterPro" id="IPR011009">
    <property type="entry name" value="Kinase-like_dom_sf"/>
</dbReference>
<dbReference type="Gene3D" id="1.10.510.10">
    <property type="entry name" value="Transferase(Phosphotransferase) domain 1"/>
    <property type="match status" value="1"/>
</dbReference>
<dbReference type="GO" id="GO:0004674">
    <property type="term" value="F:protein serine/threonine kinase activity"/>
    <property type="evidence" value="ECO:0007669"/>
    <property type="project" value="UniProtKB-KW"/>
</dbReference>
<evidence type="ECO:0000259" key="22">
    <source>
        <dbReference type="PROSITE" id="PS50011"/>
    </source>
</evidence>
<reference evidence="24" key="1">
    <citation type="submission" date="2025-08" db="UniProtKB">
        <authorList>
            <consortium name="RefSeq"/>
        </authorList>
    </citation>
    <scope>IDENTIFICATION</scope>
    <source>
        <tissue evidence="24">Fruit stalk</tissue>
    </source>
</reference>
<evidence type="ECO:0000256" key="5">
    <source>
        <dbReference type="ARBA" id="ARBA00022614"/>
    </source>
</evidence>
<dbReference type="GO" id="GO:0005524">
    <property type="term" value="F:ATP binding"/>
    <property type="evidence" value="ECO:0007669"/>
    <property type="project" value="UniProtKB-UniRule"/>
</dbReference>
<evidence type="ECO:0000313" key="24">
    <source>
        <dbReference type="RefSeq" id="XP_022715720.1"/>
    </source>
</evidence>
<feature type="binding site" evidence="19">
    <location>
        <position position="727"/>
    </location>
    <ligand>
        <name>ATP</name>
        <dbReference type="ChEBI" id="CHEBI:30616"/>
    </ligand>
</feature>
<keyword evidence="7 21" id="KW-0812">Transmembrane</keyword>
<keyword evidence="9" id="KW-0677">Repeat</keyword>
<keyword evidence="3" id="KW-0723">Serine/threonine-protein kinase</keyword>
<dbReference type="FunFam" id="1.10.510.10:FF:000044">
    <property type="entry name" value="Putative LRR receptor-like serine/threonine-protein kinase"/>
    <property type="match status" value="1"/>
</dbReference>
<dbReference type="Pfam" id="PF23598">
    <property type="entry name" value="LRR_14"/>
    <property type="match status" value="1"/>
</dbReference>
<dbReference type="GeneID" id="111274939"/>
<dbReference type="KEGG" id="dzi:111274939"/>
<comment type="subcellular location">
    <subcellularLocation>
        <location evidence="1">Membrane</location>
        <topology evidence="1">Single-pass type I membrane protein</topology>
    </subcellularLocation>
</comment>
<evidence type="ECO:0000313" key="23">
    <source>
        <dbReference type="Proteomes" id="UP000515121"/>
    </source>
</evidence>
<dbReference type="InterPro" id="IPR051824">
    <property type="entry name" value="LRR_Rcpt-Like_S/T_Kinase"/>
</dbReference>
<evidence type="ECO:0000256" key="21">
    <source>
        <dbReference type="SAM" id="Phobius"/>
    </source>
</evidence>
<evidence type="ECO:0000256" key="20">
    <source>
        <dbReference type="SAM" id="MobiDB-lite"/>
    </source>
</evidence>
<name>A0A6P5WHX4_DURZI</name>
<evidence type="ECO:0000256" key="11">
    <source>
        <dbReference type="ARBA" id="ARBA00022777"/>
    </source>
</evidence>
<dbReference type="FunFam" id="3.30.200.20:FF:000217">
    <property type="entry name" value="probable LRR receptor-like serine/threonine-protein kinase At1g53430"/>
    <property type="match status" value="1"/>
</dbReference>
<dbReference type="OrthoDB" id="1938112at2759"/>
<dbReference type="FunFam" id="2.60.120.430:FF:000004">
    <property type="entry name" value="Putative leucine-rich repeat receptor-like serine/threonine-protein kinase"/>
    <property type="match status" value="1"/>
</dbReference>
<evidence type="ECO:0000256" key="8">
    <source>
        <dbReference type="ARBA" id="ARBA00022729"/>
    </source>
</evidence>
<dbReference type="RefSeq" id="XP_022715720.1">
    <property type="nucleotide sequence ID" value="XM_022859985.1"/>
</dbReference>
<dbReference type="PANTHER" id="PTHR48006">
    <property type="entry name" value="LEUCINE-RICH REPEAT-CONTAINING PROTEIN DDB_G0281931-RELATED"/>
    <property type="match status" value="1"/>
</dbReference>
<keyword evidence="15" id="KW-0675">Receptor</keyword>
<dbReference type="SMART" id="SM00220">
    <property type="entry name" value="S_TKc"/>
    <property type="match status" value="1"/>
</dbReference>
<evidence type="ECO:0000256" key="3">
    <source>
        <dbReference type="ARBA" id="ARBA00022527"/>
    </source>
</evidence>
<feature type="domain" description="Protein kinase" evidence="22">
    <location>
        <begin position="698"/>
        <end position="975"/>
    </location>
</feature>
<keyword evidence="11" id="KW-0418">Kinase</keyword>
<evidence type="ECO:0000256" key="6">
    <source>
        <dbReference type="ARBA" id="ARBA00022679"/>
    </source>
</evidence>
<evidence type="ECO:0000256" key="17">
    <source>
        <dbReference type="ARBA" id="ARBA00047899"/>
    </source>
</evidence>
<accession>A0A6P5WHX4</accession>
<proteinExistence type="predicted"/>
<evidence type="ECO:0000256" key="1">
    <source>
        <dbReference type="ARBA" id="ARBA00004479"/>
    </source>
</evidence>
<evidence type="ECO:0000256" key="18">
    <source>
        <dbReference type="ARBA" id="ARBA00048679"/>
    </source>
</evidence>
<dbReference type="InterPro" id="IPR032675">
    <property type="entry name" value="LRR_dom_sf"/>
</dbReference>
<dbReference type="InterPro" id="IPR008271">
    <property type="entry name" value="Ser/Thr_kinase_AS"/>
</dbReference>
<feature type="transmembrane region" description="Helical" evidence="21">
    <location>
        <begin position="641"/>
        <end position="662"/>
    </location>
</feature>
<dbReference type="Gene3D" id="3.30.200.20">
    <property type="entry name" value="Phosphorylase Kinase, domain 1"/>
    <property type="match status" value="1"/>
</dbReference>
<evidence type="ECO:0000256" key="2">
    <source>
        <dbReference type="ARBA" id="ARBA00012513"/>
    </source>
</evidence>
<evidence type="ECO:0000256" key="4">
    <source>
        <dbReference type="ARBA" id="ARBA00022553"/>
    </source>
</evidence>
<evidence type="ECO:0000256" key="13">
    <source>
        <dbReference type="ARBA" id="ARBA00022989"/>
    </source>
</evidence>
<dbReference type="SUPFAM" id="SSF56112">
    <property type="entry name" value="Protein kinase-like (PK-like)"/>
    <property type="match status" value="1"/>
</dbReference>
<keyword evidence="13 21" id="KW-1133">Transmembrane helix</keyword>
<dbReference type="CDD" id="cd14066">
    <property type="entry name" value="STKc_IRAK"/>
    <property type="match status" value="1"/>
</dbReference>
<dbReference type="PROSITE" id="PS00108">
    <property type="entry name" value="PROTEIN_KINASE_ST"/>
    <property type="match status" value="1"/>
</dbReference>
<keyword evidence="5" id="KW-0433">Leucine-rich repeat</keyword>
<keyword evidence="14 21" id="KW-0472">Membrane</keyword>
<dbReference type="InterPro" id="IPR000719">
    <property type="entry name" value="Prot_kinase_dom"/>
</dbReference>
<evidence type="ECO:0000256" key="12">
    <source>
        <dbReference type="ARBA" id="ARBA00022840"/>
    </source>
</evidence>
<sequence length="1023" mass="114596">MESLVVILKTQVKRRLTRKAEHVEENVGRITHLPSMKIFGYMLLFICMGLNKVESQVEPPPPPHDEIKALREIAAELGKKDWNFSENPCNNKSSWFTPPPPPNVPRAIYNSTVTCNCSFPDGECHIDGIYLTGQDLDGVLPRSLVKLSYIKTLLLFLNYLKGTIPREWTALKLEFVSLAMNRLSGPIPGYLGNITTLKYLSLENNLYSGTIPPELGKLVNLENLILDANYLTGEFPSALANLSNLKELRISSNKFTGKIPNIFQSWKQLEKLEIQAGGFEGPIPSSLALLHNLTELRISDLPGEGSKFPNLENMKNMYRLMLRSCNISGRIPDYIWEFSKLQILDLSFNKLEGNILGSESLTKTEYMYLTSNWLTGHIPELLSIRDGRYQIDISYNNLSESSEPPSCRENLNLFKSFSGGKNSGLDNCLKNFPCSKDWYSIHINCGGGATTIKGINYEADDDLGGPAKYVPLKETWETSSTGLFWDNSVSSRDNIAQNVSILRTNNSELYTRARLSPLSLTYYFRCLANGNYTVALHFAEIVIRDNRSYQSLGRRIFDVYVQEKLELKDFNIKNEANGADKAVIRTFKTVVRNKTLTIRFHWAGKGTTGTPRRGTYGPLISAISVDSDFKPPVHGNKNMKFVVGAVVSVPCLIFIILGILWWKGYFRRKPSREQVLRALDLQTGFFTFLQMKVATDNFDAANKIGEGGFGAVYKGVLLDGTVIAIKKLSSKSRQGDREFLNELGMISRLQHPNLVRLYGCCVEGTQLLLVYEYMENNSLARALFGTEESQLKLDWPTRQKICLGIAKGLAFLHEESSLKIVHRDIKTTNVLLDGDLNAKISDFGLAKFDEEENTHISTRVAGTIGYMAPEYALWGYLTYKADVYSFGIVALEIVAGKNNTKYRPEEDYVCLQDWALVLQQKGNLMELVDPRLGTEFNTEEAIRMIRVALLCTNSSPALRPIMSEVVNMLGGRTLVPELIMDPSIFGDELRFGALTDQLNRMQSPKGSETSGQLSDSAALLGSS</sequence>
<dbReference type="Proteomes" id="UP000515121">
    <property type="component" value="Unplaced"/>
</dbReference>
<dbReference type="InterPro" id="IPR001611">
    <property type="entry name" value="Leu-rich_rpt"/>
</dbReference>
<dbReference type="PROSITE" id="PS00107">
    <property type="entry name" value="PROTEIN_KINASE_ATP"/>
    <property type="match status" value="1"/>
</dbReference>
<keyword evidence="4" id="KW-0597">Phosphoprotein</keyword>
<dbReference type="SUPFAM" id="SSF52058">
    <property type="entry name" value="L domain-like"/>
    <property type="match status" value="1"/>
</dbReference>
<keyword evidence="6" id="KW-0808">Transferase</keyword>
<dbReference type="Pfam" id="PF11721">
    <property type="entry name" value="Malectin"/>
    <property type="match status" value="1"/>
</dbReference>
<dbReference type="InterPro" id="IPR055414">
    <property type="entry name" value="LRR_R13L4/SHOC2-like"/>
</dbReference>
<keyword evidence="10 19" id="KW-0547">Nucleotide-binding</keyword>